<dbReference type="AlphaFoldDB" id="A0A1E3R6H2"/>
<comment type="caution">
    <text evidence="3">The sequence shown here is derived from an EMBL/GenBank/DDBJ whole genome shotgun (WGS) entry which is preliminary data.</text>
</comment>
<dbReference type="Gene3D" id="4.10.320.10">
    <property type="entry name" value="E3-binding domain"/>
    <property type="match status" value="1"/>
</dbReference>
<keyword evidence="1" id="KW-0238">DNA-binding</keyword>
<sequence>MRPAVVSDGLAELQIRWPNVPIVFCETRQLAEEWTHRFLAAAHVWVITEDTALQRISPATVDVAHLDHAATAPGPSTAEVRAWARTAGLTVPSRGRLRPEIWRAWHEANGPS</sequence>
<organism evidence="3 4">
    <name type="scientific">Mycolicibacterium holsaticum</name>
    <dbReference type="NCBI Taxonomy" id="152142"/>
    <lineage>
        <taxon>Bacteria</taxon>
        <taxon>Bacillati</taxon>
        <taxon>Actinomycetota</taxon>
        <taxon>Actinomycetes</taxon>
        <taxon>Mycobacteriales</taxon>
        <taxon>Mycobacteriaceae</taxon>
        <taxon>Mycolicibacterium</taxon>
    </lineage>
</organism>
<dbReference type="InterPro" id="IPR036625">
    <property type="entry name" value="E3-bd_dom_sf"/>
</dbReference>
<proteinExistence type="predicted"/>
<dbReference type="Pfam" id="PF23359">
    <property type="entry name" value="Lsr2_DNA-bd"/>
    <property type="match status" value="1"/>
</dbReference>
<dbReference type="GO" id="GO:0016746">
    <property type="term" value="F:acyltransferase activity"/>
    <property type="evidence" value="ECO:0007669"/>
    <property type="project" value="InterPro"/>
</dbReference>
<dbReference type="InterPro" id="IPR055370">
    <property type="entry name" value="Lsr2_DNA-bd"/>
</dbReference>
<keyword evidence="4" id="KW-1185">Reference proteome</keyword>
<evidence type="ECO:0000313" key="3">
    <source>
        <dbReference type="EMBL" id="ODQ85520.1"/>
    </source>
</evidence>
<name>A0A1E3R6H2_9MYCO</name>
<dbReference type="GO" id="GO:0003677">
    <property type="term" value="F:DNA binding"/>
    <property type="evidence" value="ECO:0007669"/>
    <property type="project" value="UniProtKB-KW"/>
</dbReference>
<dbReference type="EMBL" id="MIGZ01000180">
    <property type="protein sequence ID" value="ODQ85520.1"/>
    <property type="molecule type" value="Genomic_DNA"/>
</dbReference>
<gene>
    <name evidence="3" type="ORF">BHQ17_23100</name>
</gene>
<evidence type="ECO:0000259" key="2">
    <source>
        <dbReference type="Pfam" id="PF23359"/>
    </source>
</evidence>
<feature type="domain" description="Lsr2 DNA-binding" evidence="2">
    <location>
        <begin position="74"/>
        <end position="108"/>
    </location>
</feature>
<accession>A0A1E3R6H2</accession>
<dbReference type="Proteomes" id="UP000094243">
    <property type="component" value="Unassembled WGS sequence"/>
</dbReference>
<reference evidence="4" key="1">
    <citation type="submission" date="2016-09" db="EMBL/GenBank/DDBJ databases">
        <authorList>
            <person name="Greninger A.L."/>
            <person name="Jerome K.R."/>
            <person name="Mcnair B."/>
            <person name="Wallis C."/>
            <person name="Fang F."/>
        </authorList>
    </citation>
    <scope>NUCLEOTIDE SEQUENCE [LARGE SCALE GENOMIC DNA]</scope>
    <source>
        <strain evidence="4">M7</strain>
    </source>
</reference>
<evidence type="ECO:0000256" key="1">
    <source>
        <dbReference type="ARBA" id="ARBA00023125"/>
    </source>
</evidence>
<evidence type="ECO:0000313" key="4">
    <source>
        <dbReference type="Proteomes" id="UP000094243"/>
    </source>
</evidence>
<protein>
    <recommendedName>
        <fullName evidence="2">Lsr2 DNA-binding domain-containing protein</fullName>
    </recommendedName>
</protein>